<accession>A0A402DQM9</accession>
<dbReference type="PANTHER" id="PTHR33169">
    <property type="entry name" value="PADR-FAMILY TRANSCRIPTIONAL REGULATOR"/>
    <property type="match status" value="1"/>
</dbReference>
<sequence length="173" mass="19448">MIDILVLGVLRHGPVHGYELKRRVQRPTLRPLSNNSLYPLLRRFEERGAVTKQVETAHGRPARNTYALTAAGHELFHELVTTMTPDQAGRDEDFLLRVGFFAEMTTDERLGVLSARDAALEEQMAQATELLAQGRDPDGWRARSMHHLLDQLARNRAFVAELVEVVARDGGGR</sequence>
<protein>
    <submittedName>
        <fullName evidence="2">PadR family transcriptional regulator</fullName>
    </submittedName>
</protein>
<dbReference type="RefSeq" id="WP_165446701.1">
    <property type="nucleotide sequence ID" value="NZ_BIMR01000096.1"/>
</dbReference>
<dbReference type="SUPFAM" id="SSF46785">
    <property type="entry name" value="Winged helix' DNA-binding domain"/>
    <property type="match status" value="1"/>
</dbReference>
<keyword evidence="3" id="KW-1185">Reference proteome</keyword>
<reference evidence="2 3" key="1">
    <citation type="submission" date="2019-01" db="EMBL/GenBank/DDBJ databases">
        <title>Draft genome sequence of Cellulomonas takizawaensis strain TKZ-21.</title>
        <authorList>
            <person name="Yamamura H."/>
            <person name="Hayashi T."/>
            <person name="Hamada M."/>
            <person name="Serisawa Y."/>
            <person name="Matsuyama K."/>
            <person name="Nakagawa Y."/>
            <person name="Otoguro M."/>
            <person name="Yanagida F."/>
            <person name="Hayakawa M."/>
        </authorList>
    </citation>
    <scope>NUCLEOTIDE SEQUENCE [LARGE SCALE GENOMIC DNA]</scope>
    <source>
        <strain evidence="2 3">NBRC12680</strain>
    </source>
</reference>
<dbReference type="Pfam" id="PF03551">
    <property type="entry name" value="PadR"/>
    <property type="match status" value="1"/>
</dbReference>
<dbReference type="PANTHER" id="PTHR33169:SF26">
    <property type="entry name" value="CONSERVED PROTEIN"/>
    <property type="match status" value="1"/>
</dbReference>
<evidence type="ECO:0000313" key="2">
    <source>
        <dbReference type="EMBL" id="GCE76424.1"/>
    </source>
</evidence>
<dbReference type="InterPro" id="IPR036390">
    <property type="entry name" value="WH_DNA-bd_sf"/>
</dbReference>
<dbReference type="AlphaFoldDB" id="A0A402DQM9"/>
<evidence type="ECO:0000313" key="3">
    <source>
        <dbReference type="Proteomes" id="UP000289954"/>
    </source>
</evidence>
<proteinExistence type="predicted"/>
<feature type="domain" description="Transcription regulator PadR N-terminal" evidence="1">
    <location>
        <begin position="6"/>
        <end position="77"/>
    </location>
</feature>
<name>A0A402DQM9_9CELL</name>
<dbReference type="InterPro" id="IPR036388">
    <property type="entry name" value="WH-like_DNA-bd_sf"/>
</dbReference>
<gene>
    <name evidence="2" type="ORF">CBZ_14800</name>
</gene>
<organism evidence="2 3">
    <name type="scientific">Cellulomonas biazotea</name>
    <dbReference type="NCBI Taxonomy" id="1709"/>
    <lineage>
        <taxon>Bacteria</taxon>
        <taxon>Bacillati</taxon>
        <taxon>Actinomycetota</taxon>
        <taxon>Actinomycetes</taxon>
        <taxon>Micrococcales</taxon>
        <taxon>Cellulomonadaceae</taxon>
        <taxon>Cellulomonas</taxon>
    </lineage>
</organism>
<dbReference type="InterPro" id="IPR005149">
    <property type="entry name" value="Tscrpt_reg_PadR_N"/>
</dbReference>
<dbReference type="Gene3D" id="1.10.10.10">
    <property type="entry name" value="Winged helix-like DNA-binding domain superfamily/Winged helix DNA-binding domain"/>
    <property type="match status" value="1"/>
</dbReference>
<dbReference type="InterPro" id="IPR052509">
    <property type="entry name" value="Metal_resp_DNA-bind_regulator"/>
</dbReference>
<dbReference type="Proteomes" id="UP000289954">
    <property type="component" value="Unassembled WGS sequence"/>
</dbReference>
<evidence type="ECO:0000259" key="1">
    <source>
        <dbReference type="Pfam" id="PF03551"/>
    </source>
</evidence>
<comment type="caution">
    <text evidence="2">The sequence shown here is derived from an EMBL/GenBank/DDBJ whole genome shotgun (WGS) entry which is preliminary data.</text>
</comment>
<dbReference type="EMBL" id="BIMR01000096">
    <property type="protein sequence ID" value="GCE76424.1"/>
    <property type="molecule type" value="Genomic_DNA"/>
</dbReference>